<organism evidence="2 3">
    <name type="scientific">Croceibacterium soli</name>
    <dbReference type="NCBI Taxonomy" id="1739690"/>
    <lineage>
        <taxon>Bacteria</taxon>
        <taxon>Pseudomonadati</taxon>
        <taxon>Pseudomonadota</taxon>
        <taxon>Alphaproteobacteria</taxon>
        <taxon>Sphingomonadales</taxon>
        <taxon>Erythrobacteraceae</taxon>
        <taxon>Croceibacterium</taxon>
    </lineage>
</organism>
<dbReference type="AlphaFoldDB" id="A0A6I4UUB3"/>
<feature type="chain" id="PRO_5026208597" description="Glycine zipper domain-containing protein" evidence="1">
    <location>
        <begin position="24"/>
        <end position="191"/>
    </location>
</feature>
<dbReference type="Proteomes" id="UP000469159">
    <property type="component" value="Unassembled WGS sequence"/>
</dbReference>
<proteinExistence type="predicted"/>
<protein>
    <recommendedName>
        <fullName evidence="4">Glycine zipper domain-containing protein</fullName>
    </recommendedName>
</protein>
<reference evidence="2 3" key="1">
    <citation type="submission" date="2019-12" db="EMBL/GenBank/DDBJ databases">
        <title>Genomic-based taxomic classification of the family Erythrobacteraceae.</title>
        <authorList>
            <person name="Xu L."/>
        </authorList>
    </citation>
    <scope>NUCLEOTIDE SEQUENCE [LARGE SCALE GENOMIC DNA]</scope>
    <source>
        <strain evidence="2 3">MCCC 1K02066</strain>
    </source>
</reference>
<dbReference type="RefSeq" id="WP_160747084.1">
    <property type="nucleotide sequence ID" value="NZ_WTYK01000006.1"/>
</dbReference>
<comment type="caution">
    <text evidence="2">The sequence shown here is derived from an EMBL/GenBank/DDBJ whole genome shotgun (WGS) entry which is preliminary data.</text>
</comment>
<accession>A0A6I4UUB3</accession>
<evidence type="ECO:0000313" key="2">
    <source>
        <dbReference type="EMBL" id="MXP42228.1"/>
    </source>
</evidence>
<evidence type="ECO:0008006" key="4">
    <source>
        <dbReference type="Google" id="ProtNLM"/>
    </source>
</evidence>
<gene>
    <name evidence="2" type="ORF">GRI75_11310</name>
</gene>
<keyword evidence="1" id="KW-0732">Signal</keyword>
<feature type="signal peptide" evidence="1">
    <location>
        <begin position="1"/>
        <end position="23"/>
    </location>
</feature>
<dbReference type="EMBL" id="WTYK01000006">
    <property type="protein sequence ID" value="MXP42228.1"/>
    <property type="molecule type" value="Genomic_DNA"/>
</dbReference>
<evidence type="ECO:0000313" key="3">
    <source>
        <dbReference type="Proteomes" id="UP000469159"/>
    </source>
</evidence>
<keyword evidence="3" id="KW-1185">Reference proteome</keyword>
<evidence type="ECO:0000256" key="1">
    <source>
        <dbReference type="SAM" id="SignalP"/>
    </source>
</evidence>
<sequence>MNKAIITLMAAAALPLSACTSTANDDTLASAGTGAAIGAGLGAGAGAAIGGLGVLEGAAIGAAVGGLAGAVWADRNNDGRADGYVYNGQYYEGAPTQSAGMAPRNCPSVGGSAVTGAGLGAAAGAGAGALVGGLGILEGAAIGAAVGGIAGAVWADSNNDGCVDGYIREGQYYSGGPVVQSVPASYTGERG</sequence>
<dbReference type="OrthoDB" id="7585969at2"/>
<name>A0A6I4UUB3_9SPHN</name>